<proteinExistence type="predicted"/>
<reference evidence="2 3" key="1">
    <citation type="submission" date="2019-04" db="EMBL/GenBank/DDBJ databases">
        <title>Comparative genomics and transcriptomics to analyze fruiting body development in filamentous ascomycetes.</title>
        <authorList>
            <consortium name="DOE Joint Genome Institute"/>
            <person name="Lutkenhaus R."/>
            <person name="Traeger S."/>
            <person name="Breuer J."/>
            <person name="Kuo A."/>
            <person name="Lipzen A."/>
            <person name="Pangilinan J."/>
            <person name="Dilworth D."/>
            <person name="Sandor L."/>
            <person name="Poggeler S."/>
            <person name="Barry K."/>
            <person name="Grigoriev I.V."/>
            <person name="Nowrousian M."/>
        </authorList>
    </citation>
    <scope>NUCLEOTIDE SEQUENCE [LARGE SCALE GENOMIC DNA]</scope>
    <source>
        <strain evidence="2 3">CBS 389.68</strain>
    </source>
</reference>
<feature type="compositionally biased region" description="Low complexity" evidence="1">
    <location>
        <begin position="55"/>
        <end position="83"/>
    </location>
</feature>
<evidence type="ECO:0000313" key="2">
    <source>
        <dbReference type="EMBL" id="TGZ76958.1"/>
    </source>
</evidence>
<dbReference type="EMBL" id="ML220162">
    <property type="protein sequence ID" value="TGZ76958.1"/>
    <property type="molecule type" value="Genomic_DNA"/>
</dbReference>
<feature type="region of interest" description="Disordered" evidence="1">
    <location>
        <begin position="39"/>
        <end position="116"/>
    </location>
</feature>
<name>A0A4S2MQU4_9PEZI</name>
<dbReference type="AlphaFoldDB" id="A0A4S2MQU4"/>
<sequence length="116" mass="12284">MHHHRCALCIPPTPMLHESCAAPNHPVCQRTNPLLPLPCPALSTPSPSLSPPPVSLSISPAPVARSSAPSHSSAPKSCSGASPFMFRPHSTTAPPPRHRPIALSKPKVTANQHRRP</sequence>
<dbReference type="InParanoid" id="A0A4S2MQU4"/>
<organism evidence="2 3">
    <name type="scientific">Ascodesmis nigricans</name>
    <dbReference type="NCBI Taxonomy" id="341454"/>
    <lineage>
        <taxon>Eukaryota</taxon>
        <taxon>Fungi</taxon>
        <taxon>Dikarya</taxon>
        <taxon>Ascomycota</taxon>
        <taxon>Pezizomycotina</taxon>
        <taxon>Pezizomycetes</taxon>
        <taxon>Pezizales</taxon>
        <taxon>Ascodesmidaceae</taxon>
        <taxon>Ascodesmis</taxon>
    </lineage>
</organism>
<dbReference type="Proteomes" id="UP000298138">
    <property type="component" value="Unassembled WGS sequence"/>
</dbReference>
<keyword evidence="3" id="KW-1185">Reference proteome</keyword>
<evidence type="ECO:0000256" key="1">
    <source>
        <dbReference type="SAM" id="MobiDB-lite"/>
    </source>
</evidence>
<accession>A0A4S2MQU4</accession>
<protein>
    <submittedName>
        <fullName evidence="2">Uncharacterized protein</fullName>
    </submittedName>
</protein>
<gene>
    <name evidence="2" type="ORF">EX30DRAFT_224065</name>
</gene>
<evidence type="ECO:0000313" key="3">
    <source>
        <dbReference type="Proteomes" id="UP000298138"/>
    </source>
</evidence>